<keyword evidence="1" id="KW-0479">Metal-binding</keyword>
<dbReference type="HOGENOM" id="CLU_617018_0_0_1"/>
<evidence type="ECO:0000256" key="3">
    <source>
        <dbReference type="SAM" id="MobiDB-lite"/>
    </source>
</evidence>
<keyword evidence="6" id="KW-1185">Reference proteome</keyword>
<evidence type="ECO:0000256" key="2">
    <source>
        <dbReference type="SAM" id="Coils"/>
    </source>
</evidence>
<feature type="region of interest" description="Disordered" evidence="3">
    <location>
        <begin position="244"/>
        <end position="308"/>
    </location>
</feature>
<accession>A0A0C9VBP1</accession>
<sequence>MPSAIFAIPTKMSPFKVVRCRYFDLDGNAVAPYCTLGRHCTFLHPGDKGWPGGEPAAPDPNKRFSDKEKSPISLRLGSSRTFERFLNHTHTTSPARMGAVIDVLSDVSEQRTNGSRKIPPVPAIIKTFQDIAKAQMRLTQDKDKIDKNTEKLAAFKELSKTLSKFATLNTSAINPTLDAIVKTQQDLKLKYEEDTKHLSELWDDALHIFLRAICHQFDLEIESGTDYLRQEVRILFKSLKSQSESQRQPTSVPLDSPSLPKVDSEDIGDSSGVNPPIGLSDNGWSRKRPRRDSSTQSENEEEAARDTNATAKEIIVKLQARLDNQEKRIDALVAQSQKLEILIQEYGAKNSIWSSISSPTTDCLSLDTMGETLISRHIEPILEQRIMAILNPVLEAQKIDTGILEAQLLKLEEGMRSLQVMKQDSTTNNDISMESSTPLQSPAA</sequence>
<feature type="region of interest" description="Disordered" evidence="3">
    <location>
        <begin position="47"/>
        <end position="69"/>
    </location>
</feature>
<feature type="coiled-coil region" evidence="2">
    <location>
        <begin position="308"/>
        <end position="342"/>
    </location>
</feature>
<feature type="zinc finger region" description="C3H1-type" evidence="1">
    <location>
        <begin position="14"/>
        <end position="47"/>
    </location>
</feature>
<evidence type="ECO:0000313" key="6">
    <source>
        <dbReference type="Proteomes" id="UP000054279"/>
    </source>
</evidence>
<reference evidence="5 6" key="1">
    <citation type="submission" date="2014-06" db="EMBL/GenBank/DDBJ databases">
        <title>Evolutionary Origins and Diversification of the Mycorrhizal Mutualists.</title>
        <authorList>
            <consortium name="DOE Joint Genome Institute"/>
            <consortium name="Mycorrhizal Genomics Consortium"/>
            <person name="Kohler A."/>
            <person name="Kuo A."/>
            <person name="Nagy L.G."/>
            <person name="Floudas D."/>
            <person name="Copeland A."/>
            <person name="Barry K.W."/>
            <person name="Cichocki N."/>
            <person name="Veneault-Fourrey C."/>
            <person name="LaButti K."/>
            <person name="Lindquist E.A."/>
            <person name="Lipzen A."/>
            <person name="Lundell T."/>
            <person name="Morin E."/>
            <person name="Murat C."/>
            <person name="Riley R."/>
            <person name="Ohm R."/>
            <person name="Sun H."/>
            <person name="Tunlid A."/>
            <person name="Henrissat B."/>
            <person name="Grigoriev I.V."/>
            <person name="Hibbett D.S."/>
            <person name="Martin F."/>
        </authorList>
    </citation>
    <scope>NUCLEOTIDE SEQUENCE [LARGE SCALE GENOMIC DNA]</scope>
    <source>
        <strain evidence="5 6">SS14</strain>
    </source>
</reference>
<dbReference type="PROSITE" id="PS50103">
    <property type="entry name" value="ZF_C3H1"/>
    <property type="match status" value="1"/>
</dbReference>
<protein>
    <recommendedName>
        <fullName evidence="4">C3H1-type domain-containing protein</fullName>
    </recommendedName>
</protein>
<dbReference type="InterPro" id="IPR000571">
    <property type="entry name" value="Znf_CCCH"/>
</dbReference>
<keyword evidence="2" id="KW-0175">Coiled coil</keyword>
<evidence type="ECO:0000256" key="1">
    <source>
        <dbReference type="PROSITE-ProRule" id="PRU00723"/>
    </source>
</evidence>
<proteinExistence type="predicted"/>
<evidence type="ECO:0000313" key="5">
    <source>
        <dbReference type="EMBL" id="KIJ44374.1"/>
    </source>
</evidence>
<gene>
    <name evidence="5" type="ORF">M422DRAFT_252382</name>
</gene>
<keyword evidence="1" id="KW-0862">Zinc</keyword>
<organism evidence="5 6">
    <name type="scientific">Sphaerobolus stellatus (strain SS14)</name>
    <dbReference type="NCBI Taxonomy" id="990650"/>
    <lineage>
        <taxon>Eukaryota</taxon>
        <taxon>Fungi</taxon>
        <taxon>Dikarya</taxon>
        <taxon>Basidiomycota</taxon>
        <taxon>Agaricomycotina</taxon>
        <taxon>Agaricomycetes</taxon>
        <taxon>Phallomycetidae</taxon>
        <taxon>Geastrales</taxon>
        <taxon>Sphaerobolaceae</taxon>
        <taxon>Sphaerobolus</taxon>
    </lineage>
</organism>
<dbReference type="EMBL" id="KN837118">
    <property type="protein sequence ID" value="KIJ44374.1"/>
    <property type="molecule type" value="Genomic_DNA"/>
</dbReference>
<dbReference type="Proteomes" id="UP000054279">
    <property type="component" value="Unassembled WGS sequence"/>
</dbReference>
<feature type="domain" description="C3H1-type" evidence="4">
    <location>
        <begin position="14"/>
        <end position="47"/>
    </location>
</feature>
<keyword evidence="1" id="KW-0863">Zinc-finger</keyword>
<dbReference type="GO" id="GO:0008270">
    <property type="term" value="F:zinc ion binding"/>
    <property type="evidence" value="ECO:0007669"/>
    <property type="project" value="UniProtKB-KW"/>
</dbReference>
<evidence type="ECO:0000259" key="4">
    <source>
        <dbReference type="PROSITE" id="PS50103"/>
    </source>
</evidence>
<feature type="compositionally biased region" description="Basic and acidic residues" evidence="3">
    <location>
        <begin position="60"/>
        <end position="69"/>
    </location>
</feature>
<name>A0A0C9VBP1_SPHS4</name>
<feature type="compositionally biased region" description="Polar residues" evidence="3">
    <location>
        <begin position="244"/>
        <end position="253"/>
    </location>
</feature>
<feature type="region of interest" description="Disordered" evidence="3">
    <location>
        <begin position="424"/>
        <end position="444"/>
    </location>
</feature>
<dbReference type="OrthoDB" id="2677428at2759"/>
<dbReference type="AlphaFoldDB" id="A0A0C9VBP1"/>